<dbReference type="EMBL" id="LAZR01064547">
    <property type="protein sequence ID" value="KKK57313.1"/>
    <property type="molecule type" value="Genomic_DNA"/>
</dbReference>
<accession>A0A0F8WKU6</accession>
<sequence length="124" mass="14243">MCLDRVNSKWKGLSRKVETGYKIFAFLPPTNQLKFIVFSHKGYKRVETGKWLTSGGDLATDIHGKRYCAGFHIFKNNPGAGILHPYPEKIVKVKYKGVLAKGIQMGREVVVAHHMWVPRYRRNK</sequence>
<proteinExistence type="predicted"/>
<organism evidence="1">
    <name type="scientific">marine sediment metagenome</name>
    <dbReference type="NCBI Taxonomy" id="412755"/>
    <lineage>
        <taxon>unclassified sequences</taxon>
        <taxon>metagenomes</taxon>
        <taxon>ecological metagenomes</taxon>
    </lineage>
</organism>
<gene>
    <name evidence="1" type="ORF">LCGC14_3055720</name>
</gene>
<evidence type="ECO:0000313" key="1">
    <source>
        <dbReference type="EMBL" id="KKK57313.1"/>
    </source>
</evidence>
<name>A0A0F8WKU6_9ZZZZ</name>
<comment type="caution">
    <text evidence="1">The sequence shown here is derived from an EMBL/GenBank/DDBJ whole genome shotgun (WGS) entry which is preliminary data.</text>
</comment>
<protein>
    <submittedName>
        <fullName evidence="1">Uncharacterized protein</fullName>
    </submittedName>
</protein>
<dbReference type="AlphaFoldDB" id="A0A0F8WKU6"/>
<reference evidence="1" key="1">
    <citation type="journal article" date="2015" name="Nature">
        <title>Complex archaea that bridge the gap between prokaryotes and eukaryotes.</title>
        <authorList>
            <person name="Spang A."/>
            <person name="Saw J.H."/>
            <person name="Jorgensen S.L."/>
            <person name="Zaremba-Niedzwiedzka K."/>
            <person name="Martijn J."/>
            <person name="Lind A.E."/>
            <person name="van Eijk R."/>
            <person name="Schleper C."/>
            <person name="Guy L."/>
            <person name="Ettema T.J."/>
        </authorList>
    </citation>
    <scope>NUCLEOTIDE SEQUENCE</scope>
</reference>